<dbReference type="EMBL" id="JACXVP010000006">
    <property type="protein sequence ID" value="KAG5599557.1"/>
    <property type="molecule type" value="Genomic_DNA"/>
</dbReference>
<protein>
    <submittedName>
        <fullName evidence="1">Uncharacterized protein</fullName>
    </submittedName>
</protein>
<accession>A0A9J5YHM4</accession>
<name>A0A9J5YHM4_SOLCO</name>
<comment type="caution">
    <text evidence="1">The sequence shown here is derived from an EMBL/GenBank/DDBJ whole genome shotgun (WGS) entry which is preliminary data.</text>
</comment>
<gene>
    <name evidence="1" type="ORF">H5410_030927</name>
</gene>
<dbReference type="AlphaFoldDB" id="A0A9J5YHM4"/>
<dbReference type="Proteomes" id="UP000824120">
    <property type="component" value="Chromosome 6"/>
</dbReference>
<reference evidence="1 2" key="1">
    <citation type="submission" date="2020-09" db="EMBL/GenBank/DDBJ databases">
        <title>De no assembly of potato wild relative species, Solanum commersonii.</title>
        <authorList>
            <person name="Cho K."/>
        </authorList>
    </citation>
    <scope>NUCLEOTIDE SEQUENCE [LARGE SCALE GENOMIC DNA]</scope>
    <source>
        <strain evidence="1">LZ3.2</strain>
        <tissue evidence="1">Leaf</tissue>
    </source>
</reference>
<evidence type="ECO:0000313" key="1">
    <source>
        <dbReference type="EMBL" id="KAG5599557.1"/>
    </source>
</evidence>
<organism evidence="1 2">
    <name type="scientific">Solanum commersonii</name>
    <name type="common">Commerson's wild potato</name>
    <name type="synonym">Commerson's nightshade</name>
    <dbReference type="NCBI Taxonomy" id="4109"/>
    <lineage>
        <taxon>Eukaryota</taxon>
        <taxon>Viridiplantae</taxon>
        <taxon>Streptophyta</taxon>
        <taxon>Embryophyta</taxon>
        <taxon>Tracheophyta</taxon>
        <taxon>Spermatophyta</taxon>
        <taxon>Magnoliopsida</taxon>
        <taxon>eudicotyledons</taxon>
        <taxon>Gunneridae</taxon>
        <taxon>Pentapetalae</taxon>
        <taxon>asterids</taxon>
        <taxon>lamiids</taxon>
        <taxon>Solanales</taxon>
        <taxon>Solanaceae</taxon>
        <taxon>Solanoideae</taxon>
        <taxon>Solaneae</taxon>
        <taxon>Solanum</taxon>
    </lineage>
</organism>
<evidence type="ECO:0000313" key="2">
    <source>
        <dbReference type="Proteomes" id="UP000824120"/>
    </source>
</evidence>
<proteinExistence type="predicted"/>
<sequence>MFISLKGISWVKPGSIADVLRCWNMDGNVSKEEKWKIVRPCIWWSIWIERNKRCFEGTQNNIQNLKMNCLGLFYFWCEQKLLAQTEDICDNHSDKLSVRCLAYICCGSISTPFHGGVVEKRLDATLRNFLWHGNTKKKIQSGEMEKTNHKQAARG</sequence>
<keyword evidence="2" id="KW-1185">Reference proteome</keyword>
<dbReference type="OrthoDB" id="696485at2759"/>